<evidence type="ECO:0000256" key="3">
    <source>
        <dbReference type="ARBA" id="ARBA00022519"/>
    </source>
</evidence>
<keyword evidence="6 7" id="KW-0472">Membrane</keyword>
<feature type="transmembrane region" description="Helical" evidence="7">
    <location>
        <begin position="126"/>
        <end position="146"/>
    </location>
</feature>
<dbReference type="PANTHER" id="PTHR43066:SF26">
    <property type="entry name" value="RHOMBOID PROTEASE GLPG"/>
    <property type="match status" value="1"/>
</dbReference>
<evidence type="ECO:0000256" key="2">
    <source>
        <dbReference type="ARBA" id="ARBA00022475"/>
    </source>
</evidence>
<evidence type="ECO:0000256" key="7">
    <source>
        <dbReference type="SAM" id="Phobius"/>
    </source>
</evidence>
<dbReference type="GO" id="GO:0004252">
    <property type="term" value="F:serine-type endopeptidase activity"/>
    <property type="evidence" value="ECO:0007669"/>
    <property type="project" value="InterPro"/>
</dbReference>
<feature type="transmembrane region" description="Helical" evidence="7">
    <location>
        <begin position="58"/>
        <end position="79"/>
    </location>
</feature>
<dbReference type="PANTHER" id="PTHR43066">
    <property type="entry name" value="RHOMBOID-RELATED PROTEIN"/>
    <property type="match status" value="1"/>
</dbReference>
<evidence type="ECO:0000256" key="1">
    <source>
        <dbReference type="ARBA" id="ARBA00004141"/>
    </source>
</evidence>
<dbReference type="InterPro" id="IPR022764">
    <property type="entry name" value="Peptidase_S54_rhomboid_dom"/>
</dbReference>
<comment type="subcellular location">
    <subcellularLocation>
        <location evidence="1">Membrane</location>
        <topology evidence="1">Multi-pass membrane protein</topology>
    </subcellularLocation>
</comment>
<sequence length="258" mass="27419">MNQPQPIGPSSGLPPQGPLPPSQKAFNIPAVVAILAGLMLVVHLIRTEFLSADANYEILVLFGFWPARYSAELFGAGLVPGGYAADVWSFLTYAFLHGSWAHVGMNMAWMIAFAPPLAVRLGTVRFLALSAVAAIAGVLVHLALHFGEAVPVIGASAAVSGQMAAVFRFAFQPGGPMAGGNRNDPRAYELPVAPLRDALLNARVRNLLILWFGINLLFGVAGGELLGASGDIAWEAHVGGFLAGFLLFPYFDPVRRFR</sequence>
<keyword evidence="10" id="KW-1185">Reference proteome</keyword>
<keyword evidence="3" id="KW-0997">Cell inner membrane</keyword>
<evidence type="ECO:0000256" key="5">
    <source>
        <dbReference type="ARBA" id="ARBA00022989"/>
    </source>
</evidence>
<feature type="transmembrane region" description="Helical" evidence="7">
    <location>
        <begin position="99"/>
        <end position="119"/>
    </location>
</feature>
<dbReference type="EMBL" id="CYHE01000016">
    <property type="protein sequence ID" value="CUB00086.1"/>
    <property type="molecule type" value="Genomic_DNA"/>
</dbReference>
<keyword evidence="9" id="KW-0378">Hydrolase</keyword>
<evidence type="ECO:0000256" key="6">
    <source>
        <dbReference type="ARBA" id="ARBA00023136"/>
    </source>
</evidence>
<dbReference type="Pfam" id="PF01694">
    <property type="entry name" value="Rhomboid"/>
    <property type="match status" value="1"/>
</dbReference>
<proteinExistence type="predicted"/>
<dbReference type="Proteomes" id="UP000183900">
    <property type="component" value="Unassembled WGS sequence"/>
</dbReference>
<feature type="transmembrane region" description="Helical" evidence="7">
    <location>
        <begin position="26"/>
        <end position="46"/>
    </location>
</feature>
<feature type="transmembrane region" description="Helical" evidence="7">
    <location>
        <begin position="152"/>
        <end position="171"/>
    </location>
</feature>
<evidence type="ECO:0000256" key="4">
    <source>
        <dbReference type="ARBA" id="ARBA00022692"/>
    </source>
</evidence>
<dbReference type="AlphaFoldDB" id="A0A0K6IAG0"/>
<dbReference type="InterPro" id="IPR035952">
    <property type="entry name" value="Rhomboid-like_sf"/>
</dbReference>
<keyword evidence="5 7" id="KW-1133">Transmembrane helix</keyword>
<keyword evidence="9" id="KW-0645">Protease</keyword>
<dbReference type="GO" id="GO:0016020">
    <property type="term" value="C:membrane"/>
    <property type="evidence" value="ECO:0007669"/>
    <property type="project" value="UniProtKB-SubCell"/>
</dbReference>
<organism evidence="9 10">
    <name type="scientific">Pannonibacter indicus</name>
    <dbReference type="NCBI Taxonomy" id="466044"/>
    <lineage>
        <taxon>Bacteria</taxon>
        <taxon>Pseudomonadati</taxon>
        <taxon>Pseudomonadota</taxon>
        <taxon>Alphaproteobacteria</taxon>
        <taxon>Hyphomicrobiales</taxon>
        <taxon>Stappiaceae</taxon>
        <taxon>Pannonibacter</taxon>
    </lineage>
</organism>
<keyword evidence="4 7" id="KW-0812">Transmembrane</keyword>
<keyword evidence="2" id="KW-1003">Cell membrane</keyword>
<dbReference type="RefSeq" id="WP_208975793.1">
    <property type="nucleotide sequence ID" value="NZ_CYHE01000016.1"/>
</dbReference>
<protein>
    <submittedName>
        <fullName evidence="9">Membrane associated serine protease, rhomboid family</fullName>
    </submittedName>
</protein>
<feature type="transmembrane region" description="Helical" evidence="7">
    <location>
        <begin position="232"/>
        <end position="251"/>
    </location>
</feature>
<reference evidence="10" key="1">
    <citation type="submission" date="2015-08" db="EMBL/GenBank/DDBJ databases">
        <authorList>
            <person name="Varghese N."/>
        </authorList>
    </citation>
    <scope>NUCLEOTIDE SEQUENCE [LARGE SCALE GENOMIC DNA]</scope>
    <source>
        <strain evidence="10">DSM 23407</strain>
    </source>
</reference>
<accession>A0A0K6IAG0</accession>
<dbReference type="Gene3D" id="1.20.1540.10">
    <property type="entry name" value="Rhomboid-like"/>
    <property type="match status" value="1"/>
</dbReference>
<gene>
    <name evidence="9" type="ORF">Ga0061067_11633</name>
</gene>
<dbReference type="GO" id="GO:0006508">
    <property type="term" value="P:proteolysis"/>
    <property type="evidence" value="ECO:0007669"/>
    <property type="project" value="UniProtKB-KW"/>
</dbReference>
<evidence type="ECO:0000259" key="8">
    <source>
        <dbReference type="Pfam" id="PF01694"/>
    </source>
</evidence>
<evidence type="ECO:0000313" key="10">
    <source>
        <dbReference type="Proteomes" id="UP000183900"/>
    </source>
</evidence>
<evidence type="ECO:0000313" key="9">
    <source>
        <dbReference type="EMBL" id="CUB00086.1"/>
    </source>
</evidence>
<feature type="domain" description="Peptidase S54 rhomboid" evidence="8">
    <location>
        <begin position="86"/>
        <end position="247"/>
    </location>
</feature>
<feature type="transmembrane region" description="Helical" evidence="7">
    <location>
        <begin position="206"/>
        <end position="226"/>
    </location>
</feature>
<dbReference type="SUPFAM" id="SSF144091">
    <property type="entry name" value="Rhomboid-like"/>
    <property type="match status" value="1"/>
</dbReference>
<name>A0A0K6IAG0_9HYPH</name>